<dbReference type="RefSeq" id="WP_380118703.1">
    <property type="nucleotide sequence ID" value="NZ_JBHSIU010000037.1"/>
</dbReference>
<protein>
    <submittedName>
        <fullName evidence="3">MFS transporter</fullName>
    </submittedName>
</protein>
<name>A0ABV9W0K2_9ACTN</name>
<keyword evidence="2" id="KW-0812">Transmembrane</keyword>
<comment type="similarity">
    <text evidence="1">Belongs to the cytochrome P450 family.</text>
</comment>
<dbReference type="Pfam" id="PF00067">
    <property type="entry name" value="p450"/>
    <property type="match status" value="1"/>
</dbReference>
<sequence length="701" mass="70143">MLFGVGTGACNVAAVGLAAHTESVPGRRTMSRSHAAFSGALLAGSLAGGAAVTAGVSPLVVALAVSAGVLPVAVRPFPAAAPPMPSVPAAPPVTAGRRRLTWPVLVLCAVGALAMVIESGVQQWSAVLLTGELGAPAGLAGTAPGVFAGAMALGRLAGHELTRLLPERALLAGSGLVSGAGLAVLATAGSVPVALAGIAVVGGAVSVATPMVYTLVARQVPGPDQARTLGAAVALAGVGLHLGPASVGRLAGSTDLRTALAALVVIAAAFLVLALVVRTPARAGCPAGAAGAGGAAGAPAADPAPPSPAVISGCTGRGGAAFVHAATPRHLIGDTPVPAGAGERPVVPLPRTGGHRDWLVTGYREAQQVLRDAALSRAALTDPEHPPGPALRMSITELDPPAHTTVRTLVGGAFSARRVAGLVPVLDRAAAALADDLARAGSHADLLADFAAPLAFDAQCAVLGVPPRHRPVLRELSLCRIARAQPVELAEAEVLLLDGVAALFADEADPPAGLLRELRDGDLGLDAADRLALSASLFFDGHALSAAQLANSLLWLLLDDARRARVTASPAALTAFVEEAARKVPAVGFGMTRAVTAPVHVGGVNLHPGDRVVVALGMANRDPDRPGGQHMTFGYGTHHCIGAPLARAVIAAGIRAALRLPGLTLAVDETDLTWSLNATVRTLAALPVRWRTADRLTRRAA</sequence>
<dbReference type="Gene3D" id="1.10.630.10">
    <property type="entry name" value="Cytochrome P450"/>
    <property type="match status" value="1"/>
</dbReference>
<dbReference type="InterPro" id="IPR001128">
    <property type="entry name" value="Cyt_P450"/>
</dbReference>
<dbReference type="InterPro" id="IPR036396">
    <property type="entry name" value="Cyt_P450_sf"/>
</dbReference>
<proteinExistence type="inferred from homology"/>
<gene>
    <name evidence="3" type="ORF">ACFPIJ_27345</name>
</gene>
<dbReference type="PROSITE" id="PS00086">
    <property type="entry name" value="CYTOCHROME_P450"/>
    <property type="match status" value="1"/>
</dbReference>
<dbReference type="Pfam" id="PF07690">
    <property type="entry name" value="MFS_1"/>
    <property type="match status" value="1"/>
</dbReference>
<dbReference type="EMBL" id="JBHSIU010000037">
    <property type="protein sequence ID" value="MFC5001539.1"/>
    <property type="molecule type" value="Genomic_DNA"/>
</dbReference>
<keyword evidence="2" id="KW-1133">Transmembrane helix</keyword>
<feature type="transmembrane region" description="Helical" evidence="2">
    <location>
        <begin position="100"/>
        <end position="117"/>
    </location>
</feature>
<organism evidence="3 4">
    <name type="scientific">Dactylosporangium cerinum</name>
    <dbReference type="NCBI Taxonomy" id="1434730"/>
    <lineage>
        <taxon>Bacteria</taxon>
        <taxon>Bacillati</taxon>
        <taxon>Actinomycetota</taxon>
        <taxon>Actinomycetes</taxon>
        <taxon>Micromonosporales</taxon>
        <taxon>Micromonosporaceae</taxon>
        <taxon>Dactylosporangium</taxon>
    </lineage>
</organism>
<feature type="transmembrane region" description="Helical" evidence="2">
    <location>
        <begin position="259"/>
        <end position="277"/>
    </location>
</feature>
<feature type="transmembrane region" description="Helical" evidence="2">
    <location>
        <begin position="228"/>
        <end position="247"/>
    </location>
</feature>
<reference evidence="4" key="1">
    <citation type="journal article" date="2019" name="Int. J. Syst. Evol. Microbiol.">
        <title>The Global Catalogue of Microorganisms (GCM) 10K type strain sequencing project: providing services to taxonomists for standard genome sequencing and annotation.</title>
        <authorList>
            <consortium name="The Broad Institute Genomics Platform"/>
            <consortium name="The Broad Institute Genome Sequencing Center for Infectious Disease"/>
            <person name="Wu L."/>
            <person name="Ma J."/>
        </authorList>
    </citation>
    <scope>NUCLEOTIDE SEQUENCE [LARGE SCALE GENOMIC DNA]</scope>
    <source>
        <strain evidence="4">CGMCC 4.7152</strain>
    </source>
</reference>
<dbReference type="SUPFAM" id="SSF48264">
    <property type="entry name" value="Cytochrome P450"/>
    <property type="match status" value="1"/>
</dbReference>
<dbReference type="Gene3D" id="1.20.1250.20">
    <property type="entry name" value="MFS general substrate transporter like domains"/>
    <property type="match status" value="1"/>
</dbReference>
<dbReference type="InterPro" id="IPR002397">
    <property type="entry name" value="Cyt_P450_B"/>
</dbReference>
<dbReference type="SUPFAM" id="SSF103473">
    <property type="entry name" value="MFS general substrate transporter"/>
    <property type="match status" value="1"/>
</dbReference>
<dbReference type="PRINTS" id="PR00359">
    <property type="entry name" value="BP450"/>
</dbReference>
<feature type="transmembrane region" description="Helical" evidence="2">
    <location>
        <begin position="169"/>
        <end position="188"/>
    </location>
</feature>
<dbReference type="InterPro" id="IPR017972">
    <property type="entry name" value="Cyt_P450_CS"/>
</dbReference>
<dbReference type="InterPro" id="IPR036259">
    <property type="entry name" value="MFS_trans_sf"/>
</dbReference>
<keyword evidence="2" id="KW-0472">Membrane</keyword>
<feature type="transmembrane region" description="Helical" evidence="2">
    <location>
        <begin position="137"/>
        <end position="157"/>
    </location>
</feature>
<accession>A0ABV9W0K2</accession>
<dbReference type="InterPro" id="IPR011701">
    <property type="entry name" value="MFS"/>
</dbReference>
<evidence type="ECO:0000313" key="3">
    <source>
        <dbReference type="EMBL" id="MFC5001539.1"/>
    </source>
</evidence>
<feature type="transmembrane region" description="Helical" evidence="2">
    <location>
        <begin position="42"/>
        <end position="65"/>
    </location>
</feature>
<evidence type="ECO:0000256" key="2">
    <source>
        <dbReference type="SAM" id="Phobius"/>
    </source>
</evidence>
<dbReference type="PANTHER" id="PTHR46696:SF1">
    <property type="entry name" value="CYTOCHROME P450 YJIB-RELATED"/>
    <property type="match status" value="1"/>
</dbReference>
<keyword evidence="4" id="KW-1185">Reference proteome</keyword>
<comment type="caution">
    <text evidence="3">The sequence shown here is derived from an EMBL/GenBank/DDBJ whole genome shotgun (WGS) entry which is preliminary data.</text>
</comment>
<dbReference type="PANTHER" id="PTHR46696">
    <property type="entry name" value="P450, PUTATIVE (EUROFUNG)-RELATED"/>
    <property type="match status" value="1"/>
</dbReference>
<feature type="transmembrane region" description="Helical" evidence="2">
    <location>
        <begin position="194"/>
        <end position="216"/>
    </location>
</feature>
<dbReference type="Proteomes" id="UP001595912">
    <property type="component" value="Unassembled WGS sequence"/>
</dbReference>
<evidence type="ECO:0000313" key="4">
    <source>
        <dbReference type="Proteomes" id="UP001595912"/>
    </source>
</evidence>
<evidence type="ECO:0000256" key="1">
    <source>
        <dbReference type="ARBA" id="ARBA00010617"/>
    </source>
</evidence>